<gene>
    <name evidence="3" type="ORF">HKT18_05575</name>
</gene>
<dbReference type="EMBL" id="JABEVX010000002">
    <property type="protein sequence ID" value="NNT71683.1"/>
    <property type="molecule type" value="Genomic_DNA"/>
</dbReference>
<dbReference type="InterPro" id="IPR001387">
    <property type="entry name" value="Cro/C1-type_HTH"/>
</dbReference>
<protein>
    <submittedName>
        <fullName evidence="3">Helix-turn-helix transcriptional regulator</fullName>
    </submittedName>
</protein>
<dbReference type="InterPro" id="IPR010982">
    <property type="entry name" value="Lambda_DNA-bd_dom_sf"/>
</dbReference>
<dbReference type="RefSeq" id="WP_171221865.1">
    <property type="nucleotide sequence ID" value="NZ_CP121446.1"/>
</dbReference>
<dbReference type="SUPFAM" id="SSF47413">
    <property type="entry name" value="lambda repressor-like DNA-binding domains"/>
    <property type="match status" value="1"/>
</dbReference>
<accession>A0A7Y3R835</accession>
<keyword evidence="4" id="KW-1185">Reference proteome</keyword>
<sequence length="189" mass="22160">MNQSLNIRKTLGISQKELADILNISCKRLSQYENETAVVPKELYNELDLIYSYMKLAISYRVDLNTMSDCMTQRKAVEQLLKENKKQRDQISDHLTKVELKYKEELAKKSMLWLFAKDKKDHLFSSYQRLEDYLKKPSDFPQTEVMIYKTKLNVLNFEKGKLEAQWRMLESSIEYLESNPDVDAAGAGK</sequence>
<evidence type="ECO:0000313" key="3">
    <source>
        <dbReference type="EMBL" id="NNT71683.1"/>
    </source>
</evidence>
<reference evidence="3 4" key="1">
    <citation type="submission" date="2020-05" db="EMBL/GenBank/DDBJ databases">
        <title>Draft genome of Flavobacterium sp. IMCC34852.</title>
        <authorList>
            <person name="Song J."/>
            <person name="Cho J.-C."/>
        </authorList>
    </citation>
    <scope>NUCLEOTIDE SEQUENCE [LARGE SCALE GENOMIC DNA]</scope>
    <source>
        <strain evidence="3 4">IMCC34852</strain>
    </source>
</reference>
<dbReference type="AlphaFoldDB" id="A0A7Y3R835"/>
<dbReference type="CDD" id="cd00093">
    <property type="entry name" value="HTH_XRE"/>
    <property type="match status" value="1"/>
</dbReference>
<dbReference type="Pfam" id="PF01381">
    <property type="entry name" value="HTH_3"/>
    <property type="match status" value="1"/>
</dbReference>
<evidence type="ECO:0000256" key="1">
    <source>
        <dbReference type="SAM" id="Coils"/>
    </source>
</evidence>
<organism evidence="3 4">
    <name type="scientific">Flavobacterium rivulicola</name>
    <dbReference type="NCBI Taxonomy" id="2732161"/>
    <lineage>
        <taxon>Bacteria</taxon>
        <taxon>Pseudomonadati</taxon>
        <taxon>Bacteroidota</taxon>
        <taxon>Flavobacteriia</taxon>
        <taxon>Flavobacteriales</taxon>
        <taxon>Flavobacteriaceae</taxon>
        <taxon>Flavobacterium</taxon>
    </lineage>
</organism>
<dbReference type="Proteomes" id="UP000536509">
    <property type="component" value="Unassembled WGS sequence"/>
</dbReference>
<dbReference type="GO" id="GO:0003677">
    <property type="term" value="F:DNA binding"/>
    <property type="evidence" value="ECO:0007669"/>
    <property type="project" value="InterPro"/>
</dbReference>
<keyword evidence="1" id="KW-0175">Coiled coil</keyword>
<feature type="domain" description="HTH cro/C1-type" evidence="2">
    <location>
        <begin position="6"/>
        <end position="37"/>
    </location>
</feature>
<comment type="caution">
    <text evidence="3">The sequence shown here is derived from an EMBL/GenBank/DDBJ whole genome shotgun (WGS) entry which is preliminary data.</text>
</comment>
<evidence type="ECO:0000313" key="4">
    <source>
        <dbReference type="Proteomes" id="UP000536509"/>
    </source>
</evidence>
<proteinExistence type="predicted"/>
<dbReference type="Gene3D" id="1.10.260.40">
    <property type="entry name" value="lambda repressor-like DNA-binding domains"/>
    <property type="match status" value="1"/>
</dbReference>
<feature type="coiled-coil region" evidence="1">
    <location>
        <begin position="70"/>
        <end position="97"/>
    </location>
</feature>
<name>A0A7Y3R835_9FLAO</name>
<evidence type="ECO:0000259" key="2">
    <source>
        <dbReference type="PROSITE" id="PS50943"/>
    </source>
</evidence>
<dbReference type="PROSITE" id="PS50943">
    <property type="entry name" value="HTH_CROC1"/>
    <property type="match status" value="1"/>
</dbReference>